<keyword evidence="1" id="KW-1133">Transmembrane helix</keyword>
<reference evidence="2" key="1">
    <citation type="submission" date="2019-11" db="EMBL/GenBank/DDBJ databases">
        <title>Genomic insights into an expanded diversity of filamentous marine cyanobacteria reveals the extraordinary biosynthetic potential of Moorea and Okeania.</title>
        <authorList>
            <person name="Ferreira Leao T."/>
            <person name="Wang M."/>
            <person name="Moss N."/>
            <person name="Da Silva R."/>
            <person name="Sanders J."/>
            <person name="Nurk S."/>
            <person name="Gurevich A."/>
            <person name="Humphrey G."/>
            <person name="Reher R."/>
            <person name="Zhu Q."/>
            <person name="Belda-Ferre P."/>
            <person name="Glukhov E."/>
            <person name="Rex R."/>
            <person name="Dorrestein P.C."/>
            <person name="Knight R."/>
            <person name="Pevzner P."/>
            <person name="Gerwick W.H."/>
            <person name="Gerwick L."/>
        </authorList>
    </citation>
    <scope>NUCLEOTIDE SEQUENCE</scope>
    <source>
        <strain evidence="2">SIO1C4</strain>
    </source>
</reference>
<name>A0A6B3NMZ3_9CYAN</name>
<protein>
    <submittedName>
        <fullName evidence="2">Uncharacterized protein</fullName>
    </submittedName>
</protein>
<keyword evidence="1" id="KW-0812">Transmembrane</keyword>
<comment type="caution">
    <text evidence="2">The sequence shown here is derived from an EMBL/GenBank/DDBJ whole genome shotgun (WGS) entry which is preliminary data.</text>
</comment>
<organism evidence="2">
    <name type="scientific">Symploca sp. SIO1C4</name>
    <dbReference type="NCBI Taxonomy" id="2607765"/>
    <lineage>
        <taxon>Bacteria</taxon>
        <taxon>Bacillati</taxon>
        <taxon>Cyanobacteriota</taxon>
        <taxon>Cyanophyceae</taxon>
        <taxon>Coleofasciculales</taxon>
        <taxon>Coleofasciculaceae</taxon>
        <taxon>Symploca</taxon>
    </lineage>
</organism>
<feature type="transmembrane region" description="Helical" evidence="1">
    <location>
        <begin position="37"/>
        <end position="60"/>
    </location>
</feature>
<proteinExistence type="predicted"/>
<sequence>MNPTEVKIVLVSTNPTKSLPDDFQGSLNSNNLVDGGVVILAILAMTYFSKTLIKSIADLLKVSNQKKR</sequence>
<accession>A0A6B3NMZ3</accession>
<dbReference type="AlphaFoldDB" id="A0A6B3NMZ3"/>
<dbReference type="EMBL" id="JAAHFQ010001163">
    <property type="protein sequence ID" value="NER32295.1"/>
    <property type="molecule type" value="Genomic_DNA"/>
</dbReference>
<gene>
    <name evidence="2" type="ORF">F6J89_33030</name>
</gene>
<evidence type="ECO:0000313" key="2">
    <source>
        <dbReference type="EMBL" id="NER32295.1"/>
    </source>
</evidence>
<evidence type="ECO:0000256" key="1">
    <source>
        <dbReference type="SAM" id="Phobius"/>
    </source>
</evidence>
<keyword evidence="1" id="KW-0472">Membrane</keyword>